<dbReference type="Gene3D" id="3.30.420.10">
    <property type="entry name" value="Ribonuclease H-like superfamily/Ribonuclease H"/>
    <property type="match status" value="1"/>
</dbReference>
<dbReference type="InterPro" id="IPR001879">
    <property type="entry name" value="GPCR_2_extracellular_dom"/>
</dbReference>
<accession>A0AAV4F9J6</accession>
<evidence type="ECO:0000313" key="2">
    <source>
        <dbReference type="EMBL" id="GFR70043.1"/>
    </source>
</evidence>
<dbReference type="Pfam" id="PF01359">
    <property type="entry name" value="Transposase_1"/>
    <property type="match status" value="1"/>
</dbReference>
<reference evidence="2 3" key="1">
    <citation type="journal article" date="2021" name="Elife">
        <title>Chloroplast acquisition without the gene transfer in kleptoplastic sea slugs, Plakobranchus ocellatus.</title>
        <authorList>
            <person name="Maeda T."/>
            <person name="Takahashi S."/>
            <person name="Yoshida T."/>
            <person name="Shimamura S."/>
            <person name="Takaki Y."/>
            <person name="Nagai Y."/>
            <person name="Toyoda A."/>
            <person name="Suzuki Y."/>
            <person name="Arimoto A."/>
            <person name="Ishii H."/>
            <person name="Satoh N."/>
            <person name="Nishiyama T."/>
            <person name="Hasebe M."/>
            <person name="Maruyama T."/>
            <person name="Minagawa J."/>
            <person name="Obokata J."/>
            <person name="Shigenobu S."/>
        </authorList>
    </citation>
    <scope>NUCLEOTIDE SEQUENCE [LARGE SCALE GENOMIC DNA]</scope>
</reference>
<evidence type="ECO:0000313" key="3">
    <source>
        <dbReference type="Proteomes" id="UP000762676"/>
    </source>
</evidence>
<dbReference type="PANTHER" id="PTHR46060:SF1">
    <property type="entry name" value="MARINER MOS1 TRANSPOSASE-LIKE PROTEIN"/>
    <property type="match status" value="1"/>
</dbReference>
<evidence type="ECO:0000259" key="1">
    <source>
        <dbReference type="PROSITE" id="PS50227"/>
    </source>
</evidence>
<dbReference type="Gene3D" id="4.10.1240.10">
    <property type="entry name" value="GPCR, family 2, extracellular hormone receptor domain"/>
    <property type="match status" value="1"/>
</dbReference>
<dbReference type="InterPro" id="IPR036397">
    <property type="entry name" value="RNaseH_sf"/>
</dbReference>
<proteinExistence type="predicted"/>
<comment type="caution">
    <text evidence="2">The sequence shown here is derived from an EMBL/GenBank/DDBJ whole genome shotgun (WGS) entry which is preliminary data.</text>
</comment>
<protein>
    <submittedName>
        <fullName evidence="2">Histone-lysine N-methyltransferase SETMAR</fullName>
    </submittedName>
</protein>
<dbReference type="Proteomes" id="UP000762676">
    <property type="component" value="Unassembled WGS sequence"/>
</dbReference>
<sequence>MLMGSHKLQRDEIFQRLLLRCQQDNGDENTTHIGVGPGGEFQAKNNLFDNLITGDDLGPSEYPRDKAQLQSMTWKHPSPPVTKNFKVQRSAAKVMATVFWDAKGVILLDILPQGQCINASQYCSTLGRLRDAIRRNRPGLLRRGAAHLDLDFFRIKIGAATDRLCRTKQGGFTPAQFDIHTCAWCYLFITQSEDMIVHPIQQTLVVIGNQSVFPQWTILVPDAENDTLANRICQTTGRETCTRWKSCCSEARACCKRQLLSPPGQNGSCPRTWDGYGCWDDTGPGTTVYLGCPSFLEYSSSSRK</sequence>
<dbReference type="EMBL" id="BMAT01004195">
    <property type="protein sequence ID" value="GFR70043.1"/>
    <property type="molecule type" value="Genomic_DNA"/>
</dbReference>
<keyword evidence="3" id="KW-1185">Reference proteome</keyword>
<dbReference type="AlphaFoldDB" id="A0AAV4F9J6"/>
<organism evidence="2 3">
    <name type="scientific">Elysia marginata</name>
    <dbReference type="NCBI Taxonomy" id="1093978"/>
    <lineage>
        <taxon>Eukaryota</taxon>
        <taxon>Metazoa</taxon>
        <taxon>Spiralia</taxon>
        <taxon>Lophotrochozoa</taxon>
        <taxon>Mollusca</taxon>
        <taxon>Gastropoda</taxon>
        <taxon>Heterobranchia</taxon>
        <taxon>Euthyneura</taxon>
        <taxon>Panpulmonata</taxon>
        <taxon>Sacoglossa</taxon>
        <taxon>Placobranchoidea</taxon>
        <taxon>Plakobranchidae</taxon>
        <taxon>Elysia</taxon>
    </lineage>
</organism>
<dbReference type="SUPFAM" id="SSF111418">
    <property type="entry name" value="Hormone receptor domain"/>
    <property type="match status" value="1"/>
</dbReference>
<dbReference type="InterPro" id="IPR052709">
    <property type="entry name" value="Transposase-MT_Hybrid"/>
</dbReference>
<dbReference type="PANTHER" id="PTHR46060">
    <property type="entry name" value="MARINER MOS1 TRANSPOSASE-LIKE PROTEIN"/>
    <property type="match status" value="1"/>
</dbReference>
<dbReference type="GO" id="GO:0003676">
    <property type="term" value="F:nucleic acid binding"/>
    <property type="evidence" value="ECO:0007669"/>
    <property type="project" value="InterPro"/>
</dbReference>
<dbReference type="GO" id="GO:0016020">
    <property type="term" value="C:membrane"/>
    <property type="evidence" value="ECO:0007669"/>
    <property type="project" value="InterPro"/>
</dbReference>
<dbReference type="Pfam" id="PF02793">
    <property type="entry name" value="HRM"/>
    <property type="match status" value="1"/>
</dbReference>
<dbReference type="PROSITE" id="PS00649">
    <property type="entry name" value="G_PROTEIN_RECEP_F2_1"/>
    <property type="match status" value="1"/>
</dbReference>
<dbReference type="InterPro" id="IPR001888">
    <property type="entry name" value="Transposase_1"/>
</dbReference>
<dbReference type="PROSITE" id="PS50227">
    <property type="entry name" value="G_PROTEIN_RECEP_F2_3"/>
    <property type="match status" value="1"/>
</dbReference>
<dbReference type="GO" id="GO:0004930">
    <property type="term" value="F:G protein-coupled receptor activity"/>
    <property type="evidence" value="ECO:0007669"/>
    <property type="project" value="InterPro"/>
</dbReference>
<dbReference type="InterPro" id="IPR036445">
    <property type="entry name" value="GPCR_2_extracell_dom_sf"/>
</dbReference>
<dbReference type="InterPro" id="IPR017983">
    <property type="entry name" value="GPCR_2_secretin-like_CS"/>
</dbReference>
<gene>
    <name evidence="2" type="ORF">ElyMa_002062600</name>
</gene>
<feature type="domain" description="G-protein coupled receptors family 2 profile 1" evidence="1">
    <location>
        <begin position="254"/>
        <end position="304"/>
    </location>
</feature>
<name>A0AAV4F9J6_9GAST</name>